<protein>
    <submittedName>
        <fullName evidence="1">Uncharacterized protein</fullName>
    </submittedName>
</protein>
<name>A0AAD4EQN3_9PEZI</name>
<sequence length="181" mass="21065">MNQELRVDQELLRRLSRWCRGEVDRRWEIMGMNAALRNRNYDAAIMQADRVFYPLRSLITGEVIPGFPQTIRAISLLDEDMANLILVHLGAQIRGTLEEKRDIICGCCGLLPTCFLSEFMAMEAAEAEEATDVREGLRWERCRCSRVTRIVREGYTDEELGARLQKRDIEFRCRCPNPVRR</sequence>
<gene>
    <name evidence="1" type="ORF">NEMBOFW57_010083</name>
</gene>
<proteinExistence type="predicted"/>
<evidence type="ECO:0000313" key="2">
    <source>
        <dbReference type="Proteomes" id="UP001197093"/>
    </source>
</evidence>
<keyword evidence="2" id="KW-1185">Reference proteome</keyword>
<dbReference type="Proteomes" id="UP001197093">
    <property type="component" value="Unassembled WGS sequence"/>
</dbReference>
<dbReference type="EMBL" id="JAHCVI010000005">
    <property type="protein sequence ID" value="KAG7285455.1"/>
    <property type="molecule type" value="Genomic_DNA"/>
</dbReference>
<accession>A0AAD4EQN3</accession>
<evidence type="ECO:0000313" key="1">
    <source>
        <dbReference type="EMBL" id="KAG7285455.1"/>
    </source>
</evidence>
<dbReference type="AlphaFoldDB" id="A0AAD4EQN3"/>
<comment type="caution">
    <text evidence="1">The sequence shown here is derived from an EMBL/GenBank/DDBJ whole genome shotgun (WGS) entry which is preliminary data.</text>
</comment>
<reference evidence="1" key="1">
    <citation type="submission" date="2023-02" db="EMBL/GenBank/DDBJ databases">
        <authorList>
            <person name="Palmer J.M."/>
        </authorList>
    </citation>
    <scope>NUCLEOTIDE SEQUENCE</scope>
    <source>
        <strain evidence="1">FW57</strain>
    </source>
</reference>
<organism evidence="1 2">
    <name type="scientific">Staphylotrichum longicolle</name>
    <dbReference type="NCBI Taxonomy" id="669026"/>
    <lineage>
        <taxon>Eukaryota</taxon>
        <taxon>Fungi</taxon>
        <taxon>Dikarya</taxon>
        <taxon>Ascomycota</taxon>
        <taxon>Pezizomycotina</taxon>
        <taxon>Sordariomycetes</taxon>
        <taxon>Sordariomycetidae</taxon>
        <taxon>Sordariales</taxon>
        <taxon>Chaetomiaceae</taxon>
        <taxon>Staphylotrichum</taxon>
    </lineage>
</organism>